<name>A0A0A9ZFX2_LYGHE</name>
<dbReference type="GO" id="GO:0004743">
    <property type="term" value="F:pyruvate kinase activity"/>
    <property type="evidence" value="ECO:0007669"/>
    <property type="project" value="UniProtKB-EC"/>
</dbReference>
<dbReference type="EMBL" id="GDHC01019020">
    <property type="protein sequence ID" value="JAP99608.1"/>
    <property type="molecule type" value="Transcribed_RNA"/>
</dbReference>
<evidence type="ECO:0000256" key="8">
    <source>
        <dbReference type="ARBA" id="ARBA00022777"/>
    </source>
</evidence>
<dbReference type="GO" id="GO:0000287">
    <property type="term" value="F:magnesium ion binding"/>
    <property type="evidence" value="ECO:0007669"/>
    <property type="project" value="InterPro"/>
</dbReference>
<evidence type="ECO:0000256" key="9">
    <source>
        <dbReference type="ARBA" id="ARBA00022840"/>
    </source>
</evidence>
<evidence type="ECO:0000313" key="16">
    <source>
        <dbReference type="EMBL" id="JAP99608.1"/>
    </source>
</evidence>
<evidence type="ECO:0000259" key="14">
    <source>
        <dbReference type="Pfam" id="PF00224"/>
    </source>
</evidence>
<dbReference type="GO" id="GO:0005524">
    <property type="term" value="F:ATP binding"/>
    <property type="evidence" value="ECO:0007669"/>
    <property type="project" value="UniProtKB-KW"/>
</dbReference>
<evidence type="ECO:0000256" key="2">
    <source>
        <dbReference type="ARBA" id="ARBA00004997"/>
    </source>
</evidence>
<dbReference type="GO" id="GO:0030955">
    <property type="term" value="F:potassium ion binding"/>
    <property type="evidence" value="ECO:0007669"/>
    <property type="project" value="InterPro"/>
</dbReference>
<evidence type="ECO:0000256" key="12">
    <source>
        <dbReference type="ARBA" id="ARBA00023317"/>
    </source>
</evidence>
<dbReference type="AlphaFoldDB" id="A0A0A9ZFX2"/>
<keyword evidence="5 13" id="KW-0808">Transferase</keyword>
<dbReference type="PRINTS" id="PR01050">
    <property type="entry name" value="PYRUVTKNASE"/>
</dbReference>
<evidence type="ECO:0000256" key="5">
    <source>
        <dbReference type="ARBA" id="ARBA00022679"/>
    </source>
</evidence>
<protein>
    <recommendedName>
        <fullName evidence="4 13">Pyruvate kinase</fullName>
        <ecNumber evidence="4 13">2.7.1.40</ecNumber>
    </recommendedName>
</protein>
<gene>
    <name evidence="15" type="primary">PYK</name>
    <name evidence="15" type="ORF">CM83_16483</name>
    <name evidence="16" type="ORF">g.11776</name>
</gene>
<dbReference type="PROSITE" id="PS00110">
    <property type="entry name" value="PYRUVATE_KINASE"/>
    <property type="match status" value="1"/>
</dbReference>
<dbReference type="EMBL" id="GBHO01000160">
    <property type="protein sequence ID" value="JAG43444.1"/>
    <property type="molecule type" value="Transcribed_RNA"/>
</dbReference>
<dbReference type="InterPro" id="IPR018209">
    <property type="entry name" value="Pyrv_Knase_AS"/>
</dbReference>
<keyword evidence="7" id="KW-0547">Nucleotide-binding</keyword>
<dbReference type="SUPFAM" id="SSF51621">
    <property type="entry name" value="Phosphoenolpyruvate/pyruvate domain"/>
    <property type="match status" value="1"/>
</dbReference>
<proteinExistence type="inferred from homology"/>
<comment type="cofactor">
    <cofactor evidence="1">
        <name>K(+)</name>
        <dbReference type="ChEBI" id="CHEBI:29103"/>
    </cofactor>
</comment>
<reference evidence="15" key="1">
    <citation type="journal article" date="2014" name="PLoS ONE">
        <title>Transcriptome-Based Identification of ABC Transporters in the Western Tarnished Plant Bug Lygus hesperus.</title>
        <authorList>
            <person name="Hull J.J."/>
            <person name="Chaney K."/>
            <person name="Geib S.M."/>
            <person name="Fabrick J.A."/>
            <person name="Brent C.S."/>
            <person name="Walsh D."/>
            <person name="Lavine L.C."/>
        </authorList>
    </citation>
    <scope>NUCLEOTIDE SEQUENCE</scope>
</reference>
<comment type="similarity">
    <text evidence="3 13">Belongs to the pyruvate kinase family.</text>
</comment>
<keyword evidence="9" id="KW-0067">ATP-binding</keyword>
<dbReference type="InterPro" id="IPR015793">
    <property type="entry name" value="Pyrv_Knase_brl"/>
</dbReference>
<keyword evidence="8 13" id="KW-0418">Kinase</keyword>
<reference evidence="16" key="3">
    <citation type="journal article" date="2016" name="Gigascience">
        <title>De novo construction of an expanded transcriptome assembly for the western tarnished plant bug, Lygus hesperus.</title>
        <authorList>
            <person name="Tassone E.E."/>
            <person name="Geib S.M."/>
            <person name="Hall B."/>
            <person name="Fabrick J.A."/>
            <person name="Brent C.S."/>
            <person name="Hull J.J."/>
        </authorList>
    </citation>
    <scope>NUCLEOTIDE SEQUENCE</scope>
</reference>
<comment type="catalytic activity">
    <reaction evidence="13">
        <text>pyruvate + ATP = phosphoenolpyruvate + ADP + H(+)</text>
        <dbReference type="Rhea" id="RHEA:18157"/>
        <dbReference type="ChEBI" id="CHEBI:15361"/>
        <dbReference type="ChEBI" id="CHEBI:15378"/>
        <dbReference type="ChEBI" id="CHEBI:30616"/>
        <dbReference type="ChEBI" id="CHEBI:58702"/>
        <dbReference type="ChEBI" id="CHEBI:456216"/>
        <dbReference type="EC" id="2.7.1.40"/>
    </reaction>
</comment>
<evidence type="ECO:0000256" key="1">
    <source>
        <dbReference type="ARBA" id="ARBA00001958"/>
    </source>
</evidence>
<dbReference type="InterPro" id="IPR040442">
    <property type="entry name" value="Pyrv_kinase-like_dom_sf"/>
</dbReference>
<evidence type="ECO:0000256" key="11">
    <source>
        <dbReference type="ARBA" id="ARBA00023152"/>
    </source>
</evidence>
<evidence type="ECO:0000256" key="10">
    <source>
        <dbReference type="ARBA" id="ARBA00022842"/>
    </source>
</evidence>
<comment type="pathway">
    <text evidence="2 13">Carbohydrate degradation; glycolysis; pyruvate from D-glyceraldehyde 3-phosphate: step 5/5.</text>
</comment>
<feature type="domain" description="Pyruvate kinase barrel" evidence="14">
    <location>
        <begin position="2"/>
        <end position="102"/>
    </location>
</feature>
<evidence type="ECO:0000256" key="13">
    <source>
        <dbReference type="RuleBase" id="RU000504"/>
    </source>
</evidence>
<organism evidence="15">
    <name type="scientific">Lygus hesperus</name>
    <name type="common">Western plant bug</name>
    <dbReference type="NCBI Taxonomy" id="30085"/>
    <lineage>
        <taxon>Eukaryota</taxon>
        <taxon>Metazoa</taxon>
        <taxon>Ecdysozoa</taxon>
        <taxon>Arthropoda</taxon>
        <taxon>Hexapoda</taxon>
        <taxon>Insecta</taxon>
        <taxon>Pterygota</taxon>
        <taxon>Neoptera</taxon>
        <taxon>Paraneoptera</taxon>
        <taxon>Hemiptera</taxon>
        <taxon>Heteroptera</taxon>
        <taxon>Panheteroptera</taxon>
        <taxon>Cimicomorpha</taxon>
        <taxon>Miridae</taxon>
        <taxon>Mirini</taxon>
        <taxon>Lygus</taxon>
    </lineage>
</organism>
<dbReference type="InterPro" id="IPR015813">
    <property type="entry name" value="Pyrv/PenolPyrv_kinase-like_dom"/>
</dbReference>
<dbReference type="EC" id="2.7.1.40" evidence="4 13"/>
<dbReference type="Gene3D" id="2.40.33.10">
    <property type="entry name" value="PK beta-barrel domain-like"/>
    <property type="match status" value="1"/>
</dbReference>
<keyword evidence="12 15" id="KW-0670">Pyruvate</keyword>
<sequence length="102" mass="11156">MNSHTISDRRGVNLPGCEVDLPAVSEKDRADLQFGVEQGVDFIFASFIRTSEQVDDVRQTLGLKGKDIMIISKIENHQGVQNIDAIIDKSDGIMVARGDLGV</sequence>
<keyword evidence="6" id="KW-0479">Metal-binding</keyword>
<keyword evidence="10 13" id="KW-0460">Magnesium</keyword>
<dbReference type="GO" id="GO:0016301">
    <property type="term" value="F:kinase activity"/>
    <property type="evidence" value="ECO:0007669"/>
    <property type="project" value="UniProtKB-KW"/>
</dbReference>
<dbReference type="Pfam" id="PF00224">
    <property type="entry name" value="PK"/>
    <property type="match status" value="1"/>
</dbReference>
<dbReference type="PANTHER" id="PTHR11817">
    <property type="entry name" value="PYRUVATE KINASE"/>
    <property type="match status" value="1"/>
</dbReference>
<reference evidence="15" key="2">
    <citation type="submission" date="2014-07" db="EMBL/GenBank/DDBJ databases">
        <authorList>
            <person name="Hull J."/>
        </authorList>
    </citation>
    <scope>NUCLEOTIDE SEQUENCE</scope>
</reference>
<dbReference type="InterPro" id="IPR015806">
    <property type="entry name" value="Pyrv_Knase_insert_dom_sf"/>
</dbReference>
<evidence type="ECO:0000256" key="3">
    <source>
        <dbReference type="ARBA" id="ARBA00008663"/>
    </source>
</evidence>
<dbReference type="InterPro" id="IPR001697">
    <property type="entry name" value="Pyr_Knase"/>
</dbReference>
<dbReference type="Gene3D" id="3.20.20.60">
    <property type="entry name" value="Phosphoenolpyruvate-binding domains"/>
    <property type="match status" value="1"/>
</dbReference>
<evidence type="ECO:0000256" key="7">
    <source>
        <dbReference type="ARBA" id="ARBA00022741"/>
    </source>
</evidence>
<keyword evidence="11 13" id="KW-0324">Glycolysis</keyword>
<dbReference type="UniPathway" id="UPA00109">
    <property type="reaction ID" value="UER00188"/>
</dbReference>
<accession>A0A0A9ZFX2</accession>
<evidence type="ECO:0000313" key="15">
    <source>
        <dbReference type="EMBL" id="JAG43444.1"/>
    </source>
</evidence>
<evidence type="ECO:0000256" key="4">
    <source>
        <dbReference type="ARBA" id="ARBA00012142"/>
    </source>
</evidence>
<evidence type="ECO:0000256" key="6">
    <source>
        <dbReference type="ARBA" id="ARBA00022723"/>
    </source>
</evidence>